<evidence type="ECO:0000313" key="12">
    <source>
        <dbReference type="Proteomes" id="UP000463949"/>
    </source>
</evidence>
<evidence type="ECO:0000256" key="5">
    <source>
        <dbReference type="ARBA" id="ARBA00022692"/>
    </source>
</evidence>
<accession>A0A857GPC7</accession>
<evidence type="ECO:0000256" key="7">
    <source>
        <dbReference type="ARBA" id="ARBA00023136"/>
    </source>
</evidence>
<feature type="transmembrane region" description="Helical" evidence="9">
    <location>
        <begin position="110"/>
        <end position="132"/>
    </location>
</feature>
<comment type="subcellular location">
    <subcellularLocation>
        <location evidence="1 9">Cell inner membrane</location>
        <topology evidence="1 9">Multi-pass membrane protein</topology>
    </subcellularLocation>
</comment>
<dbReference type="GO" id="GO:0005886">
    <property type="term" value="C:plasma membrane"/>
    <property type="evidence" value="ECO:0007669"/>
    <property type="project" value="UniProtKB-SubCell"/>
</dbReference>
<evidence type="ECO:0000256" key="2">
    <source>
        <dbReference type="ARBA" id="ARBA00022448"/>
    </source>
</evidence>
<protein>
    <recommendedName>
        <fullName evidence="9">TRAP transporter small permease protein</fullName>
    </recommendedName>
</protein>
<evidence type="ECO:0000256" key="8">
    <source>
        <dbReference type="ARBA" id="ARBA00038436"/>
    </source>
</evidence>
<keyword evidence="4 9" id="KW-0997">Cell inner membrane</keyword>
<gene>
    <name evidence="11" type="ORF">CTT34_16650</name>
</gene>
<dbReference type="Proteomes" id="UP000463949">
    <property type="component" value="Chromosome"/>
</dbReference>
<dbReference type="GO" id="GO:0015740">
    <property type="term" value="P:C4-dicarboxylate transport"/>
    <property type="evidence" value="ECO:0007669"/>
    <property type="project" value="TreeGrafter"/>
</dbReference>
<dbReference type="Pfam" id="PF04290">
    <property type="entry name" value="DctQ"/>
    <property type="match status" value="1"/>
</dbReference>
<feature type="transmembrane region" description="Helical" evidence="9">
    <location>
        <begin position="38"/>
        <end position="59"/>
    </location>
</feature>
<keyword evidence="7 9" id="KW-0472">Membrane</keyword>
<dbReference type="AlphaFoldDB" id="A0A857GPC7"/>
<dbReference type="EMBL" id="CP024621">
    <property type="protein sequence ID" value="QHD51188.1"/>
    <property type="molecule type" value="Genomic_DNA"/>
</dbReference>
<keyword evidence="5 9" id="KW-0812">Transmembrane</keyword>
<feature type="domain" description="Tripartite ATP-independent periplasmic transporters DctQ component" evidence="10">
    <location>
        <begin position="50"/>
        <end position="173"/>
    </location>
</feature>
<keyword evidence="2 9" id="KW-0813">Transport</keyword>
<evidence type="ECO:0000256" key="1">
    <source>
        <dbReference type="ARBA" id="ARBA00004429"/>
    </source>
</evidence>
<evidence type="ECO:0000256" key="6">
    <source>
        <dbReference type="ARBA" id="ARBA00022989"/>
    </source>
</evidence>
<comment type="function">
    <text evidence="9">Part of the tripartite ATP-independent periplasmic (TRAP) transport system.</text>
</comment>
<dbReference type="InterPro" id="IPR007387">
    <property type="entry name" value="TRAP_DctQ"/>
</dbReference>
<evidence type="ECO:0000256" key="3">
    <source>
        <dbReference type="ARBA" id="ARBA00022475"/>
    </source>
</evidence>
<reference evidence="11 12" key="1">
    <citation type="submission" date="2017-10" db="EMBL/GenBank/DDBJ databases">
        <title>Coral associated bacteria.</title>
        <authorList>
            <person name="Wang X."/>
        </authorList>
    </citation>
    <scope>NUCLEOTIDE SEQUENCE [LARGE SCALE GENOMIC DNA]</scope>
    <source>
        <strain evidence="11 12">SCSIO 43005</strain>
    </source>
</reference>
<name>A0A857GPC7_9GAMM</name>
<feature type="transmembrane region" description="Helical" evidence="9">
    <location>
        <begin position="152"/>
        <end position="171"/>
    </location>
</feature>
<organism evidence="11 12">
    <name type="scientific">Vreelandella aquamarina</name>
    <dbReference type="NCBI Taxonomy" id="77097"/>
    <lineage>
        <taxon>Bacteria</taxon>
        <taxon>Pseudomonadati</taxon>
        <taxon>Pseudomonadota</taxon>
        <taxon>Gammaproteobacteria</taxon>
        <taxon>Oceanospirillales</taxon>
        <taxon>Halomonadaceae</taxon>
        <taxon>Vreelandella</taxon>
    </lineage>
</organism>
<dbReference type="PANTHER" id="PTHR35011">
    <property type="entry name" value="2,3-DIKETO-L-GULONATE TRAP TRANSPORTER SMALL PERMEASE PROTEIN YIAM"/>
    <property type="match status" value="1"/>
</dbReference>
<feature type="transmembrane region" description="Helical" evidence="9">
    <location>
        <begin position="71"/>
        <end position="89"/>
    </location>
</feature>
<evidence type="ECO:0000313" key="11">
    <source>
        <dbReference type="EMBL" id="QHD51188.1"/>
    </source>
</evidence>
<evidence type="ECO:0000259" key="10">
    <source>
        <dbReference type="Pfam" id="PF04290"/>
    </source>
</evidence>
<evidence type="ECO:0000256" key="9">
    <source>
        <dbReference type="RuleBase" id="RU369079"/>
    </source>
</evidence>
<dbReference type="KEGG" id="hmd:CTT34_16650"/>
<proteinExistence type="inferred from homology"/>
<dbReference type="InterPro" id="IPR055348">
    <property type="entry name" value="DctQ"/>
</dbReference>
<sequence>MPPGRHGAPACTEGVPMPSRSLTWLSRASRRLSTLEQALCSLLIVAFGALLIANVFARYVLNSPLYFANELAVYILIWMAFLAVSIAIHHDQHVRLTMLVGLLPAPTQRACYWLTELLCIAMLAVMLWYAIGWLRSPSVNYDIAITLDWPKWHFYLIVPIFCATSLFHLIARLPDRSRTVFSLPSDEE</sequence>
<dbReference type="GO" id="GO:0022857">
    <property type="term" value="F:transmembrane transporter activity"/>
    <property type="evidence" value="ECO:0007669"/>
    <property type="project" value="UniProtKB-UniRule"/>
</dbReference>
<comment type="subunit">
    <text evidence="9">The complex comprises the extracytoplasmic solute receptor protein and the two transmembrane proteins.</text>
</comment>
<dbReference type="PANTHER" id="PTHR35011:SF2">
    <property type="entry name" value="2,3-DIKETO-L-GULONATE TRAP TRANSPORTER SMALL PERMEASE PROTEIN YIAM"/>
    <property type="match status" value="1"/>
</dbReference>
<keyword evidence="3" id="KW-1003">Cell membrane</keyword>
<keyword evidence="6 9" id="KW-1133">Transmembrane helix</keyword>
<evidence type="ECO:0000256" key="4">
    <source>
        <dbReference type="ARBA" id="ARBA00022519"/>
    </source>
</evidence>
<comment type="similarity">
    <text evidence="8 9">Belongs to the TRAP transporter small permease family.</text>
</comment>